<evidence type="ECO:0000313" key="1">
    <source>
        <dbReference type="EMBL" id="KAA1257184.1"/>
    </source>
</evidence>
<protein>
    <submittedName>
        <fullName evidence="1">Uncharacterized protein</fullName>
    </submittedName>
</protein>
<dbReference type="Proteomes" id="UP000322699">
    <property type="component" value="Unassembled WGS sequence"/>
</dbReference>
<proteinExistence type="predicted"/>
<comment type="caution">
    <text evidence="1">The sequence shown here is derived from an EMBL/GenBank/DDBJ whole genome shotgun (WGS) entry which is preliminary data.</text>
</comment>
<reference evidence="1 2" key="1">
    <citation type="submission" date="2019-08" db="EMBL/GenBank/DDBJ databases">
        <title>Deep-cultivation of Planctomycetes and their phenomic and genomic characterization uncovers novel biology.</title>
        <authorList>
            <person name="Wiegand S."/>
            <person name="Jogler M."/>
            <person name="Boedeker C."/>
            <person name="Pinto D."/>
            <person name="Vollmers J."/>
            <person name="Rivas-Marin E."/>
            <person name="Kohn T."/>
            <person name="Peeters S.H."/>
            <person name="Heuer A."/>
            <person name="Rast P."/>
            <person name="Oberbeckmann S."/>
            <person name="Bunk B."/>
            <person name="Jeske O."/>
            <person name="Meyerdierks A."/>
            <person name="Storesund J.E."/>
            <person name="Kallscheuer N."/>
            <person name="Luecker S."/>
            <person name="Lage O.M."/>
            <person name="Pohl T."/>
            <person name="Merkel B.J."/>
            <person name="Hornburger P."/>
            <person name="Mueller R.-W."/>
            <person name="Bruemmer F."/>
            <person name="Labrenz M."/>
            <person name="Spormann A.M."/>
            <person name="Op Den Camp H."/>
            <person name="Overmann J."/>
            <person name="Amann R."/>
            <person name="Jetten M.S.M."/>
            <person name="Mascher T."/>
            <person name="Medema M.H."/>
            <person name="Devos D.P."/>
            <person name="Kaster A.-K."/>
            <person name="Ovreas L."/>
            <person name="Rohde M."/>
            <person name="Galperin M.Y."/>
            <person name="Jogler C."/>
        </authorList>
    </citation>
    <scope>NUCLEOTIDE SEQUENCE [LARGE SCALE GENOMIC DNA]</scope>
    <source>
        <strain evidence="1 2">LF1</strain>
    </source>
</reference>
<sequence length="118" mass="12801">MNSVLSEYLNCTDCTEATLVRDAIEHAIACWPELNWVAHRCSNCETINYIAVNNGSVIEGYPVHGVVPTLAETQRIVIRGLSVKCVPDGMRISNLNLSWYIDAGDATASSASPKQYGG</sequence>
<organism evidence="1 2">
    <name type="scientific">Rubripirellula obstinata</name>
    <dbReference type="NCBI Taxonomy" id="406547"/>
    <lineage>
        <taxon>Bacteria</taxon>
        <taxon>Pseudomonadati</taxon>
        <taxon>Planctomycetota</taxon>
        <taxon>Planctomycetia</taxon>
        <taxon>Pirellulales</taxon>
        <taxon>Pirellulaceae</taxon>
        <taxon>Rubripirellula</taxon>
    </lineage>
</organism>
<accession>A0A5B1CCW4</accession>
<dbReference type="EMBL" id="VRLW01000004">
    <property type="protein sequence ID" value="KAA1257184.1"/>
    <property type="molecule type" value="Genomic_DNA"/>
</dbReference>
<evidence type="ECO:0000313" key="2">
    <source>
        <dbReference type="Proteomes" id="UP000322699"/>
    </source>
</evidence>
<keyword evidence="2" id="KW-1185">Reference proteome</keyword>
<dbReference type="AlphaFoldDB" id="A0A5B1CCW4"/>
<gene>
    <name evidence="1" type="ORF">LF1_55840</name>
</gene>
<name>A0A5B1CCW4_9BACT</name>